<evidence type="ECO:0000256" key="2">
    <source>
        <dbReference type="ARBA" id="ARBA00022748"/>
    </source>
</evidence>
<feature type="signal peptide" evidence="6">
    <location>
        <begin position="1"/>
        <end position="24"/>
    </location>
</feature>
<dbReference type="GO" id="GO:0016491">
    <property type="term" value="F:oxidoreductase activity"/>
    <property type="evidence" value="ECO:0007669"/>
    <property type="project" value="InterPro"/>
</dbReference>
<dbReference type="GO" id="GO:0017004">
    <property type="term" value="P:cytochrome complex assembly"/>
    <property type="evidence" value="ECO:0007669"/>
    <property type="project" value="UniProtKB-KW"/>
</dbReference>
<dbReference type="PANTHER" id="PTHR42852">
    <property type="entry name" value="THIOL:DISULFIDE INTERCHANGE PROTEIN DSBE"/>
    <property type="match status" value="1"/>
</dbReference>
<comment type="caution">
    <text evidence="8">The sequence shown here is derived from an EMBL/GenBank/DDBJ whole genome shotgun (WGS) entry which is preliminary data.</text>
</comment>
<evidence type="ECO:0000256" key="3">
    <source>
        <dbReference type="ARBA" id="ARBA00022968"/>
    </source>
</evidence>
<keyword evidence="3" id="KW-0735">Signal-anchor</keyword>
<dbReference type="Proteomes" id="UP000280307">
    <property type="component" value="Unassembled WGS sequence"/>
</dbReference>
<protein>
    <submittedName>
        <fullName evidence="8">TlpA family protein disulfide reductase</fullName>
    </submittedName>
</protein>
<keyword evidence="2" id="KW-0201">Cytochrome c-type biogenesis</keyword>
<evidence type="ECO:0000256" key="1">
    <source>
        <dbReference type="ARBA" id="ARBA00004196"/>
    </source>
</evidence>
<keyword evidence="6" id="KW-0732">Signal</keyword>
<comment type="subcellular location">
    <subcellularLocation>
        <location evidence="1">Cell envelope</location>
    </subcellularLocation>
</comment>
<keyword evidence="5" id="KW-0676">Redox-active center</keyword>
<dbReference type="SUPFAM" id="SSF52833">
    <property type="entry name" value="Thioredoxin-like"/>
    <property type="match status" value="1"/>
</dbReference>
<feature type="domain" description="Thioredoxin" evidence="7">
    <location>
        <begin position="52"/>
        <end position="189"/>
    </location>
</feature>
<dbReference type="InterPro" id="IPR000866">
    <property type="entry name" value="AhpC/TSA"/>
</dbReference>
<proteinExistence type="predicted"/>
<evidence type="ECO:0000313" key="8">
    <source>
        <dbReference type="EMBL" id="RRR71200.1"/>
    </source>
</evidence>
<sequence>MTMRTLFLITCCMLWLAGCGQPEAAGLPQELDLGGVRLAPESELLDRGREALAVGDLAPDFRFRFADGATGQLRELRGQPVVINFWATWCTPCVDELPAFEQVYQEAEGRLAILAVNRNELPAAIARFAPSVDVSFPLIADPVGVIGDRYMVQSLPTTYFITSDGHIHARHVGALNAEQLREQLEELMGATPPR</sequence>
<dbReference type="PANTHER" id="PTHR42852:SF6">
    <property type="entry name" value="THIOL:DISULFIDE INTERCHANGE PROTEIN DSBE"/>
    <property type="match status" value="1"/>
</dbReference>
<evidence type="ECO:0000313" key="9">
    <source>
        <dbReference type="Proteomes" id="UP000280307"/>
    </source>
</evidence>
<keyword evidence="4" id="KW-1015">Disulfide bond</keyword>
<evidence type="ECO:0000256" key="5">
    <source>
        <dbReference type="ARBA" id="ARBA00023284"/>
    </source>
</evidence>
<dbReference type="InterPro" id="IPR013766">
    <property type="entry name" value="Thioredoxin_domain"/>
</dbReference>
<evidence type="ECO:0000256" key="6">
    <source>
        <dbReference type="SAM" id="SignalP"/>
    </source>
</evidence>
<dbReference type="AlphaFoldDB" id="A0A426TYR9"/>
<dbReference type="EMBL" id="RSAS01000467">
    <property type="protein sequence ID" value="RRR71200.1"/>
    <property type="molecule type" value="Genomic_DNA"/>
</dbReference>
<dbReference type="Pfam" id="PF00578">
    <property type="entry name" value="AhpC-TSA"/>
    <property type="match status" value="1"/>
</dbReference>
<gene>
    <name evidence="8" type="ORF">EI684_11955</name>
</gene>
<name>A0A426TYR9_9CHLR</name>
<feature type="chain" id="PRO_5019319011" evidence="6">
    <location>
        <begin position="25"/>
        <end position="194"/>
    </location>
</feature>
<dbReference type="CDD" id="cd02966">
    <property type="entry name" value="TlpA_like_family"/>
    <property type="match status" value="1"/>
</dbReference>
<dbReference type="PROSITE" id="PS51352">
    <property type="entry name" value="THIOREDOXIN_2"/>
    <property type="match status" value="1"/>
</dbReference>
<dbReference type="InterPro" id="IPR017937">
    <property type="entry name" value="Thioredoxin_CS"/>
</dbReference>
<evidence type="ECO:0000259" key="7">
    <source>
        <dbReference type="PROSITE" id="PS51352"/>
    </source>
</evidence>
<organism evidence="8 9">
    <name type="scientific">Candidatus Viridilinea halotolerans</name>
    <dbReference type="NCBI Taxonomy" id="2491704"/>
    <lineage>
        <taxon>Bacteria</taxon>
        <taxon>Bacillati</taxon>
        <taxon>Chloroflexota</taxon>
        <taxon>Chloroflexia</taxon>
        <taxon>Chloroflexales</taxon>
        <taxon>Chloroflexineae</taxon>
        <taxon>Oscillochloridaceae</taxon>
        <taxon>Candidatus Viridilinea</taxon>
    </lineage>
</organism>
<keyword evidence="3" id="KW-0812">Transmembrane</keyword>
<evidence type="ECO:0000256" key="4">
    <source>
        <dbReference type="ARBA" id="ARBA00023157"/>
    </source>
</evidence>
<dbReference type="InterPro" id="IPR036249">
    <property type="entry name" value="Thioredoxin-like_sf"/>
</dbReference>
<dbReference type="GO" id="GO:0030313">
    <property type="term" value="C:cell envelope"/>
    <property type="evidence" value="ECO:0007669"/>
    <property type="project" value="UniProtKB-SubCell"/>
</dbReference>
<dbReference type="PROSITE" id="PS00194">
    <property type="entry name" value="THIOREDOXIN_1"/>
    <property type="match status" value="1"/>
</dbReference>
<dbReference type="PROSITE" id="PS51257">
    <property type="entry name" value="PROKAR_LIPOPROTEIN"/>
    <property type="match status" value="1"/>
</dbReference>
<dbReference type="InterPro" id="IPR050553">
    <property type="entry name" value="Thioredoxin_ResA/DsbE_sf"/>
</dbReference>
<accession>A0A426TYR9</accession>
<dbReference type="GO" id="GO:0016209">
    <property type="term" value="F:antioxidant activity"/>
    <property type="evidence" value="ECO:0007669"/>
    <property type="project" value="InterPro"/>
</dbReference>
<dbReference type="Gene3D" id="3.40.30.10">
    <property type="entry name" value="Glutaredoxin"/>
    <property type="match status" value="1"/>
</dbReference>
<reference evidence="8 9" key="1">
    <citation type="submission" date="2018-12" db="EMBL/GenBank/DDBJ databases">
        <title>Genome Sequence of Candidatus Viridilinea halotolerans isolated from saline sulfide-rich spring.</title>
        <authorList>
            <person name="Grouzdev D.S."/>
            <person name="Burganskaya E.I."/>
            <person name="Krutkina M.S."/>
            <person name="Sukhacheva M.V."/>
            <person name="Gorlenko V.M."/>
        </authorList>
    </citation>
    <scope>NUCLEOTIDE SEQUENCE [LARGE SCALE GENOMIC DNA]</scope>
    <source>
        <strain evidence="8">Chok-6</strain>
    </source>
</reference>